<dbReference type="Proteomes" id="UP000594261">
    <property type="component" value="Chromosome 4"/>
</dbReference>
<dbReference type="InParanoid" id="A0A7N2R3S1"/>
<name>A0A7N2R3S1_QUELO</name>
<reference evidence="1" key="2">
    <citation type="submission" date="2021-01" db="UniProtKB">
        <authorList>
            <consortium name="EnsemblPlants"/>
        </authorList>
    </citation>
    <scope>IDENTIFICATION</scope>
</reference>
<organism evidence="1 2">
    <name type="scientific">Quercus lobata</name>
    <name type="common">Valley oak</name>
    <dbReference type="NCBI Taxonomy" id="97700"/>
    <lineage>
        <taxon>Eukaryota</taxon>
        <taxon>Viridiplantae</taxon>
        <taxon>Streptophyta</taxon>
        <taxon>Embryophyta</taxon>
        <taxon>Tracheophyta</taxon>
        <taxon>Spermatophyta</taxon>
        <taxon>Magnoliopsida</taxon>
        <taxon>eudicotyledons</taxon>
        <taxon>Gunneridae</taxon>
        <taxon>Pentapetalae</taxon>
        <taxon>rosids</taxon>
        <taxon>fabids</taxon>
        <taxon>Fagales</taxon>
        <taxon>Fagaceae</taxon>
        <taxon>Quercus</taxon>
    </lineage>
</organism>
<sequence>MANEKAVRLLRAYASDDRSTFQMDFAWARMKMSGLMSLLDLKVRSDGTASCFWFSLMALGGTDYSYVFLKLVIVHGISTFNLCLGGDFSCYGCLHSSLCLLPENLISSNLKVMSAADAVKSVISVTSGCLRESLFDANSNFQKF</sequence>
<keyword evidence="2" id="KW-1185">Reference proteome</keyword>
<dbReference type="EMBL" id="LRBV02000004">
    <property type="status" value="NOT_ANNOTATED_CDS"/>
    <property type="molecule type" value="Genomic_DNA"/>
</dbReference>
<proteinExistence type="predicted"/>
<dbReference type="Gramene" id="QL04p080502:mrna">
    <property type="protein sequence ID" value="QL04p080502:mrna"/>
    <property type="gene ID" value="QL04p080502"/>
</dbReference>
<accession>A0A7N2R3S1</accession>
<evidence type="ECO:0000313" key="2">
    <source>
        <dbReference type="Proteomes" id="UP000594261"/>
    </source>
</evidence>
<protein>
    <submittedName>
        <fullName evidence="1">Uncharacterized protein</fullName>
    </submittedName>
</protein>
<dbReference type="EnsemblPlants" id="QL04p080502:mrna">
    <property type="protein sequence ID" value="QL04p080502:mrna"/>
    <property type="gene ID" value="QL04p080502"/>
</dbReference>
<reference evidence="1 2" key="1">
    <citation type="journal article" date="2016" name="G3 (Bethesda)">
        <title>First Draft Assembly and Annotation of the Genome of a California Endemic Oak Quercus lobata Nee (Fagaceae).</title>
        <authorList>
            <person name="Sork V.L."/>
            <person name="Fitz-Gibbon S.T."/>
            <person name="Puiu D."/>
            <person name="Crepeau M."/>
            <person name="Gugger P.F."/>
            <person name="Sherman R."/>
            <person name="Stevens K."/>
            <person name="Langley C.H."/>
            <person name="Pellegrini M."/>
            <person name="Salzberg S.L."/>
        </authorList>
    </citation>
    <scope>NUCLEOTIDE SEQUENCE [LARGE SCALE GENOMIC DNA]</scope>
    <source>
        <strain evidence="1 2">cv. SW786</strain>
    </source>
</reference>
<dbReference type="AlphaFoldDB" id="A0A7N2R3S1"/>
<evidence type="ECO:0000313" key="1">
    <source>
        <dbReference type="EnsemblPlants" id="QL04p080502:mrna"/>
    </source>
</evidence>